<comment type="caution">
    <text evidence="1">The sequence shown here is derived from an EMBL/GenBank/DDBJ whole genome shotgun (WGS) entry which is preliminary data.</text>
</comment>
<dbReference type="Proteomes" id="UP001205486">
    <property type="component" value="Unassembled WGS sequence"/>
</dbReference>
<evidence type="ECO:0000313" key="1">
    <source>
        <dbReference type="EMBL" id="MCP2000337.1"/>
    </source>
</evidence>
<keyword evidence="1" id="KW-0808">Transferase</keyword>
<dbReference type="EC" id="2.3.1.267" evidence="1"/>
<evidence type="ECO:0000313" key="2">
    <source>
        <dbReference type="Proteomes" id="UP001205486"/>
    </source>
</evidence>
<organism evidence="1 2">
    <name type="scientific">Nitrobacter winogradskyi</name>
    <name type="common">Nitrobacter agilis</name>
    <dbReference type="NCBI Taxonomy" id="913"/>
    <lineage>
        <taxon>Bacteria</taxon>
        <taxon>Pseudomonadati</taxon>
        <taxon>Pseudomonadota</taxon>
        <taxon>Alphaproteobacteria</taxon>
        <taxon>Hyphomicrobiales</taxon>
        <taxon>Nitrobacteraceae</taxon>
        <taxon>Nitrobacter</taxon>
    </lineage>
</organism>
<name>A0ACC6AMD4_NITWI</name>
<reference evidence="1" key="1">
    <citation type="submission" date="2022-03" db="EMBL/GenBank/DDBJ databases">
        <title>Interactions between chemoautotrophic and heterotrophic bacteria.</title>
        <authorList>
            <person name="Santoro A."/>
        </authorList>
    </citation>
    <scope>NUCLEOTIDE SEQUENCE</scope>
    <source>
        <strain evidence="1">Nb-106</strain>
    </source>
</reference>
<proteinExistence type="predicted"/>
<sequence length="160" mass="17892">MMTWFPGRERAVPVVEPASPNDAARLAAIHGASFHRGWGESEFETMIAERNTLVQRLRLRSSVIGFAVSRIAADEAEILSIAIDAGYRGQGFSRNLLLTHLGHLAGRGVRTVFLEVEENNQPARRLYERAGFAVVGRRERYYREAGGLELNALVMRRNLS</sequence>
<keyword evidence="1" id="KW-0012">Acyltransferase</keyword>
<protein>
    <submittedName>
        <fullName evidence="1">Ribosomal-protein-alanine N-acetyltransferase</fullName>
        <ecNumber evidence="1">2.3.1.267</ecNumber>
    </submittedName>
</protein>
<accession>A0ACC6AMD4</accession>
<dbReference type="EMBL" id="JALJZS010000002">
    <property type="protein sequence ID" value="MCP2000337.1"/>
    <property type="molecule type" value="Genomic_DNA"/>
</dbReference>
<keyword evidence="2" id="KW-1185">Reference proteome</keyword>
<gene>
    <name evidence="1" type="ORF">J2S34_002785</name>
</gene>